<organism evidence="4 5">
    <name type="scientific">Niallia oryzisoli</name>
    <dbReference type="NCBI Taxonomy" id="1737571"/>
    <lineage>
        <taxon>Bacteria</taxon>
        <taxon>Bacillati</taxon>
        <taxon>Bacillota</taxon>
        <taxon>Bacilli</taxon>
        <taxon>Bacillales</taxon>
        <taxon>Bacillaceae</taxon>
        <taxon>Niallia</taxon>
    </lineage>
</organism>
<gene>
    <name evidence="4" type="ORF">R4Z09_10665</name>
</gene>
<accession>A0ABZ2CKN8</accession>
<dbReference type="Gene3D" id="2.60.120.10">
    <property type="entry name" value="Jelly Rolls"/>
    <property type="match status" value="1"/>
</dbReference>
<name>A0ABZ2CKN8_9BACI</name>
<feature type="domain" description="Pirin N-terminal" evidence="3">
    <location>
        <begin position="3"/>
        <end position="66"/>
    </location>
</feature>
<proteinExistence type="inferred from homology"/>
<evidence type="ECO:0000259" key="3">
    <source>
        <dbReference type="Pfam" id="PF02678"/>
    </source>
</evidence>
<reference evidence="4 5" key="1">
    <citation type="submission" date="2023-10" db="EMBL/GenBank/DDBJ databases">
        <title>Niallia locisalis sp.nov. isolated from a salt pond sample.</title>
        <authorList>
            <person name="Li X.-J."/>
            <person name="Dong L."/>
        </authorList>
    </citation>
    <scope>NUCLEOTIDE SEQUENCE [LARGE SCALE GENOMIC DNA]</scope>
    <source>
        <strain evidence="4 5">DSM 29761</strain>
    </source>
</reference>
<dbReference type="InterPro" id="IPR012093">
    <property type="entry name" value="Pirin"/>
</dbReference>
<keyword evidence="5" id="KW-1185">Reference proteome</keyword>
<dbReference type="RefSeq" id="WP_338453248.1">
    <property type="nucleotide sequence ID" value="NZ_CP137640.1"/>
</dbReference>
<dbReference type="Proteomes" id="UP001357223">
    <property type="component" value="Chromosome"/>
</dbReference>
<protein>
    <submittedName>
        <fullName evidence="4">Pirin family protein</fullName>
    </submittedName>
</protein>
<dbReference type="EMBL" id="CP137640">
    <property type="protein sequence ID" value="WVX84374.1"/>
    <property type="molecule type" value="Genomic_DNA"/>
</dbReference>
<dbReference type="InterPro" id="IPR011051">
    <property type="entry name" value="RmlC_Cupin_sf"/>
</dbReference>
<dbReference type="InterPro" id="IPR014710">
    <property type="entry name" value="RmlC-like_jellyroll"/>
</dbReference>
<dbReference type="Pfam" id="PF02678">
    <property type="entry name" value="Pirin"/>
    <property type="match status" value="1"/>
</dbReference>
<dbReference type="InterPro" id="IPR003829">
    <property type="entry name" value="Pirin_N_dom"/>
</dbReference>
<dbReference type="PANTHER" id="PTHR43212">
    <property type="entry name" value="QUERCETIN 2,3-DIOXYGENASE"/>
    <property type="match status" value="1"/>
</dbReference>
<comment type="similarity">
    <text evidence="1 2">Belongs to the pirin family.</text>
</comment>
<evidence type="ECO:0000313" key="4">
    <source>
        <dbReference type="EMBL" id="WVX84374.1"/>
    </source>
</evidence>
<dbReference type="PANTHER" id="PTHR43212:SF3">
    <property type="entry name" value="QUERCETIN 2,3-DIOXYGENASE"/>
    <property type="match status" value="1"/>
</dbReference>
<sequence length="66" mass="7629">MKNDWLESNFSFSFGKNYDESNIRFGSLRVFNDDIVQAGKGFSIHSRREAEIVSIVLKGQFKHEDS</sequence>
<evidence type="ECO:0000313" key="5">
    <source>
        <dbReference type="Proteomes" id="UP001357223"/>
    </source>
</evidence>
<evidence type="ECO:0000256" key="1">
    <source>
        <dbReference type="ARBA" id="ARBA00008416"/>
    </source>
</evidence>
<dbReference type="SUPFAM" id="SSF51182">
    <property type="entry name" value="RmlC-like cupins"/>
    <property type="match status" value="1"/>
</dbReference>
<evidence type="ECO:0000256" key="2">
    <source>
        <dbReference type="RuleBase" id="RU003457"/>
    </source>
</evidence>